<accession>A0A7W9W9J7</accession>
<dbReference type="EMBL" id="JACHGW010000004">
    <property type="protein sequence ID" value="MBB6052667.1"/>
    <property type="molecule type" value="Genomic_DNA"/>
</dbReference>
<feature type="domain" description="ABC transmembrane type-1" evidence="8">
    <location>
        <begin position="387"/>
        <end position="574"/>
    </location>
</feature>
<keyword evidence="4 7" id="KW-0812">Transmembrane</keyword>
<evidence type="ECO:0000256" key="5">
    <source>
        <dbReference type="ARBA" id="ARBA00022989"/>
    </source>
</evidence>
<keyword evidence="6 7" id="KW-0472">Membrane</keyword>
<keyword evidence="5 7" id="KW-1133">Transmembrane helix</keyword>
<dbReference type="PANTHER" id="PTHR43744:SF8">
    <property type="entry name" value="SN-GLYCEROL-3-PHOSPHATE TRANSPORT SYSTEM PERMEASE PROTEIN UGPE"/>
    <property type="match status" value="1"/>
</dbReference>
<dbReference type="InterPro" id="IPR035906">
    <property type="entry name" value="MetI-like_sf"/>
</dbReference>
<feature type="transmembrane region" description="Helical" evidence="7">
    <location>
        <begin position="551"/>
        <end position="574"/>
    </location>
</feature>
<keyword evidence="3" id="KW-1003">Cell membrane</keyword>
<dbReference type="CDD" id="cd06261">
    <property type="entry name" value="TM_PBP2"/>
    <property type="match status" value="1"/>
</dbReference>
<protein>
    <submittedName>
        <fullName evidence="9">Multiple sugar transport system permease protein</fullName>
    </submittedName>
</protein>
<feature type="transmembrane region" description="Helical" evidence="7">
    <location>
        <begin position="507"/>
        <end position="531"/>
    </location>
</feature>
<dbReference type="Proteomes" id="UP000520814">
    <property type="component" value="Unassembled WGS sequence"/>
</dbReference>
<dbReference type="InterPro" id="IPR000515">
    <property type="entry name" value="MetI-like"/>
</dbReference>
<evidence type="ECO:0000313" key="9">
    <source>
        <dbReference type="EMBL" id="MBB6052667.1"/>
    </source>
</evidence>
<evidence type="ECO:0000256" key="6">
    <source>
        <dbReference type="ARBA" id="ARBA00023136"/>
    </source>
</evidence>
<proteinExistence type="inferred from homology"/>
<gene>
    <name evidence="9" type="ORF">HNQ39_004488</name>
</gene>
<feature type="transmembrane region" description="Helical" evidence="7">
    <location>
        <begin position="450"/>
        <end position="472"/>
    </location>
</feature>
<dbReference type="RefSeq" id="WP_184202128.1">
    <property type="nucleotide sequence ID" value="NZ_JACHGW010000004.1"/>
</dbReference>
<evidence type="ECO:0000256" key="7">
    <source>
        <dbReference type="RuleBase" id="RU363032"/>
    </source>
</evidence>
<dbReference type="PROSITE" id="PS50928">
    <property type="entry name" value="ABC_TM1"/>
    <property type="match status" value="1"/>
</dbReference>
<comment type="caution">
    <text evidence="9">The sequence shown here is derived from an EMBL/GenBank/DDBJ whole genome shotgun (WGS) entry which is preliminary data.</text>
</comment>
<evidence type="ECO:0000256" key="2">
    <source>
        <dbReference type="ARBA" id="ARBA00022448"/>
    </source>
</evidence>
<reference evidence="9 10" key="1">
    <citation type="submission" date="2020-08" db="EMBL/GenBank/DDBJ databases">
        <title>Genomic Encyclopedia of Type Strains, Phase IV (KMG-IV): sequencing the most valuable type-strain genomes for metagenomic binning, comparative biology and taxonomic classification.</title>
        <authorList>
            <person name="Goeker M."/>
        </authorList>
    </citation>
    <scope>NUCLEOTIDE SEQUENCE [LARGE SCALE GENOMIC DNA]</scope>
    <source>
        <strain evidence="9 10">DSM 23562</strain>
    </source>
</reference>
<feature type="transmembrane region" description="Helical" evidence="7">
    <location>
        <begin position="424"/>
        <end position="444"/>
    </location>
</feature>
<dbReference type="GO" id="GO:0055085">
    <property type="term" value="P:transmembrane transport"/>
    <property type="evidence" value="ECO:0007669"/>
    <property type="project" value="InterPro"/>
</dbReference>
<evidence type="ECO:0000259" key="8">
    <source>
        <dbReference type="PROSITE" id="PS50928"/>
    </source>
</evidence>
<evidence type="ECO:0000256" key="3">
    <source>
        <dbReference type="ARBA" id="ARBA00022475"/>
    </source>
</evidence>
<dbReference type="AlphaFoldDB" id="A0A7W9W9J7"/>
<comment type="subcellular location">
    <subcellularLocation>
        <location evidence="1 7">Cell membrane</location>
        <topology evidence="1 7">Multi-pass membrane protein</topology>
    </subcellularLocation>
</comment>
<organism evidence="9 10">
    <name type="scientific">Armatimonas rosea</name>
    <dbReference type="NCBI Taxonomy" id="685828"/>
    <lineage>
        <taxon>Bacteria</taxon>
        <taxon>Bacillati</taxon>
        <taxon>Armatimonadota</taxon>
        <taxon>Armatimonadia</taxon>
        <taxon>Armatimonadales</taxon>
        <taxon>Armatimonadaceae</taxon>
        <taxon>Armatimonas</taxon>
    </lineage>
</organism>
<dbReference type="PANTHER" id="PTHR43744">
    <property type="entry name" value="ABC TRANSPORTER PERMEASE PROTEIN MG189-RELATED-RELATED"/>
    <property type="match status" value="1"/>
</dbReference>
<evidence type="ECO:0000256" key="4">
    <source>
        <dbReference type="ARBA" id="ARBA00022692"/>
    </source>
</evidence>
<evidence type="ECO:0000313" key="10">
    <source>
        <dbReference type="Proteomes" id="UP000520814"/>
    </source>
</evidence>
<dbReference type="SUPFAM" id="SSF161098">
    <property type="entry name" value="MetI-like"/>
    <property type="match status" value="1"/>
</dbReference>
<dbReference type="Gene3D" id="3.20.20.80">
    <property type="entry name" value="Glycosidases"/>
    <property type="match status" value="2"/>
</dbReference>
<keyword evidence="9" id="KW-0762">Sugar transport</keyword>
<dbReference type="Pfam" id="PF00528">
    <property type="entry name" value="BPD_transp_1"/>
    <property type="match status" value="1"/>
</dbReference>
<evidence type="ECO:0000256" key="1">
    <source>
        <dbReference type="ARBA" id="ARBA00004651"/>
    </source>
</evidence>
<feature type="transmembrane region" description="Helical" evidence="7">
    <location>
        <begin position="387"/>
        <end position="412"/>
    </location>
</feature>
<comment type="similarity">
    <text evidence="7">Belongs to the binding-protein-dependent transport system permease family.</text>
</comment>
<sequence length="588" mass="65803">MHISRIGRRSWKVRLGLAVLYLVLSLGAVTTLYPFLLMLSTATKSQSDFNDYAPARLIPAYWRDDAALYVKYLEDRYANNVDELNAAHHADYKKVAEAPVPTGEPADLAAWESFAQSLPEHLLRAGFGEHENAPAPLLMRFRDWLKQKYGNDIDALNKAWREENVRFETITAPIEKPNLRAWMPQSERPKVKDWFAFRKSLPKNYLIPTFGDSLWRKFLKEDRYEGKLENLNAAWKTSVTDWTALTLPTTAPVGASYTDWEVFMRTKFPLRMLKVEASAAPAWQAFLARRKRPQIPLPTAPPADGLSLTDWMEFIKTDAPVSALVAQAPENLWRATRSDTTAQPPQAAADFAFVKAHRSELRQDFVGRNFIHVYRQLMTGGQSGRTLLNTVVFCVLSILGALLVNPLCAYALSRYPLPYAYKVLLFLLATMAFPAEVAMIPNFLMLKSLGLLNTFGALILPGLASGYSIFLLKGFFDSLPKELYEAGILDGASELAMFARITLPLSLPIFSVIALNAFTGAYGAFLFALVVCQDPKMWTIMVALYNLQSSAPQYVIFAALTLAALPTLLVFLAAQKVILRGIVLPSFK</sequence>
<name>A0A7W9W9J7_ARMRO</name>
<dbReference type="GO" id="GO:0005886">
    <property type="term" value="C:plasma membrane"/>
    <property type="evidence" value="ECO:0007669"/>
    <property type="project" value="UniProtKB-SubCell"/>
</dbReference>
<keyword evidence="2 7" id="KW-0813">Transport</keyword>
<dbReference type="Gene3D" id="1.10.3720.10">
    <property type="entry name" value="MetI-like"/>
    <property type="match status" value="1"/>
</dbReference>
<keyword evidence="10" id="KW-1185">Reference proteome</keyword>